<feature type="non-terminal residue" evidence="1">
    <location>
        <position position="77"/>
    </location>
</feature>
<protein>
    <submittedName>
        <fullName evidence="1">Uncharacterized protein</fullName>
    </submittedName>
</protein>
<dbReference type="AlphaFoldDB" id="A0A1Y3BFC1"/>
<evidence type="ECO:0000313" key="1">
    <source>
        <dbReference type="EMBL" id="OTF78286.1"/>
    </source>
</evidence>
<dbReference type="EMBL" id="MUJZ01028586">
    <property type="protein sequence ID" value="OTF78286.1"/>
    <property type="molecule type" value="Genomic_DNA"/>
</dbReference>
<organism evidence="1 2">
    <name type="scientific">Euroglyphus maynei</name>
    <name type="common">Mayne's house dust mite</name>
    <dbReference type="NCBI Taxonomy" id="6958"/>
    <lineage>
        <taxon>Eukaryota</taxon>
        <taxon>Metazoa</taxon>
        <taxon>Ecdysozoa</taxon>
        <taxon>Arthropoda</taxon>
        <taxon>Chelicerata</taxon>
        <taxon>Arachnida</taxon>
        <taxon>Acari</taxon>
        <taxon>Acariformes</taxon>
        <taxon>Sarcoptiformes</taxon>
        <taxon>Astigmata</taxon>
        <taxon>Psoroptidia</taxon>
        <taxon>Analgoidea</taxon>
        <taxon>Pyroglyphidae</taxon>
        <taxon>Pyroglyphinae</taxon>
        <taxon>Euroglyphus</taxon>
    </lineage>
</organism>
<sequence length="77" mass="8867">MFGSLEVQISEWYREMSNVKFSSSSSISEIVLCLDRLVFRAIELGISSDQLKFPFMRAIKSVISSHKRLETLVWPVI</sequence>
<dbReference type="Proteomes" id="UP000194236">
    <property type="component" value="Unassembled WGS sequence"/>
</dbReference>
<keyword evidence="2" id="KW-1185">Reference proteome</keyword>
<accession>A0A1Y3BFC1</accession>
<name>A0A1Y3BFC1_EURMA</name>
<reference evidence="1 2" key="1">
    <citation type="submission" date="2017-03" db="EMBL/GenBank/DDBJ databases">
        <title>Genome Survey of Euroglyphus maynei.</title>
        <authorList>
            <person name="Arlian L.G."/>
            <person name="Morgan M.S."/>
            <person name="Rider S.D."/>
        </authorList>
    </citation>
    <scope>NUCLEOTIDE SEQUENCE [LARGE SCALE GENOMIC DNA]</scope>
    <source>
        <strain evidence="1">Arlian Lab</strain>
        <tissue evidence="1">Whole body</tissue>
    </source>
</reference>
<proteinExistence type="predicted"/>
<evidence type="ECO:0000313" key="2">
    <source>
        <dbReference type="Proteomes" id="UP000194236"/>
    </source>
</evidence>
<comment type="caution">
    <text evidence="1">The sequence shown here is derived from an EMBL/GenBank/DDBJ whole genome shotgun (WGS) entry which is preliminary data.</text>
</comment>
<gene>
    <name evidence="1" type="ORF">BLA29_015126</name>
</gene>